<dbReference type="PANTHER" id="PTHR38464:SF1">
    <property type="entry name" value="L-ARABINOSE ISOMERASE"/>
    <property type="match status" value="1"/>
</dbReference>
<organism evidence="7 8">
    <name type="scientific">Salmonirosea aquatica</name>
    <dbReference type="NCBI Taxonomy" id="2654236"/>
    <lineage>
        <taxon>Bacteria</taxon>
        <taxon>Pseudomonadati</taxon>
        <taxon>Bacteroidota</taxon>
        <taxon>Cytophagia</taxon>
        <taxon>Cytophagales</taxon>
        <taxon>Spirosomataceae</taxon>
        <taxon>Salmonirosea</taxon>
    </lineage>
</organism>
<dbReference type="RefSeq" id="WP_152759729.1">
    <property type="nucleotide sequence ID" value="NZ_WHLY01000002.1"/>
</dbReference>
<evidence type="ECO:0000256" key="5">
    <source>
        <dbReference type="ARBA" id="ARBA00023277"/>
    </source>
</evidence>
<evidence type="ECO:0000313" key="8">
    <source>
        <dbReference type="Proteomes" id="UP000479293"/>
    </source>
</evidence>
<gene>
    <name evidence="7" type="ORF">GBK04_11315</name>
</gene>
<evidence type="ECO:0000313" key="7">
    <source>
        <dbReference type="EMBL" id="MPR33941.1"/>
    </source>
</evidence>
<feature type="domain" description="L-fucose isomerase C-terminal" evidence="6">
    <location>
        <begin position="399"/>
        <end position="494"/>
    </location>
</feature>
<dbReference type="SUPFAM" id="SSF53743">
    <property type="entry name" value="FucI/AraA N-terminal and middle domains"/>
    <property type="match status" value="1"/>
</dbReference>
<dbReference type="InterPro" id="IPR009015">
    <property type="entry name" value="Fucose_isomerase_N/cen_sf"/>
</dbReference>
<dbReference type="AlphaFoldDB" id="A0A7C9BFP5"/>
<dbReference type="CDD" id="cd00578">
    <property type="entry name" value="L-fuc_L-ara-isomerases"/>
    <property type="match status" value="1"/>
</dbReference>
<dbReference type="EMBL" id="WHLY01000002">
    <property type="protein sequence ID" value="MPR33941.1"/>
    <property type="molecule type" value="Genomic_DNA"/>
</dbReference>
<dbReference type="SUPFAM" id="SSF50443">
    <property type="entry name" value="FucI/AraA C-terminal domain-like"/>
    <property type="match status" value="1"/>
</dbReference>
<keyword evidence="5" id="KW-0119">Carbohydrate metabolism</keyword>
<dbReference type="GO" id="GO:0019569">
    <property type="term" value="P:L-arabinose catabolic process to D-xylulose 5-phosphate"/>
    <property type="evidence" value="ECO:0007669"/>
    <property type="project" value="TreeGrafter"/>
</dbReference>
<dbReference type="InterPro" id="IPR003762">
    <property type="entry name" value="Lara_isomerase"/>
</dbReference>
<dbReference type="PANTHER" id="PTHR38464">
    <property type="entry name" value="L-ARABINOSE ISOMERASE"/>
    <property type="match status" value="1"/>
</dbReference>
<keyword evidence="3" id="KW-0464">Manganese</keyword>
<evidence type="ECO:0000256" key="4">
    <source>
        <dbReference type="ARBA" id="ARBA00023235"/>
    </source>
</evidence>
<keyword evidence="4 7" id="KW-0413">Isomerase</keyword>
<protein>
    <submittedName>
        <fullName evidence="7">Arabinose isomerase</fullName>
    </submittedName>
</protein>
<dbReference type="GO" id="GO:0005829">
    <property type="term" value="C:cytosol"/>
    <property type="evidence" value="ECO:0007669"/>
    <property type="project" value="TreeGrafter"/>
</dbReference>
<evidence type="ECO:0000256" key="3">
    <source>
        <dbReference type="ARBA" id="ARBA00023211"/>
    </source>
</evidence>
<keyword evidence="8" id="KW-1185">Reference proteome</keyword>
<comment type="caution">
    <text evidence="7">The sequence shown here is derived from an EMBL/GenBank/DDBJ whole genome shotgun (WGS) entry which is preliminary data.</text>
</comment>
<sequence length="498" mass="54827">MKNNTAVQGEAAENLLPLRHRKQSKARIGVFGVGYFKYWSQFDGLLDQLLQKQEALLHKIEAIGDVEILDFGLIDDATKAYELVPKLKGANLDLIFCDMLTYATSSTFGIIIKSIDTPIVLVALQPDKALDYGNASTYLQLYNDDICSLPEFAGVAVRMGKKVPEMIIGTLHDDPAAEAEIEEYCRIARVLHDLKTARIGHIGHPIEAMLDMHSDSTMLTAHFGPHIVQCEAHEIVSRFRTAADAEIDPVKERILDFFDTPDPVSDPISEKLKDADLHISAQVTVALEKFVKDKNLDALAYYYDGEDGSDTRVVMSNLIVGNSLLTGAGFPMCGESDLKTCIAMLIMERLGIGGSFAEFHPVDFREDFVLVGHDGPHNVAIAEGRPVLRSLKKYHGKPGFGAGVEFQIKEGPITMLSISSTYEGKFKFVLAEGESLKGPIPPTGNTNTRGFFKPDVRTFLKRWMKEGPTHHFALGVGHHAGTIQKIANYLGIESVVIN</sequence>
<evidence type="ECO:0000259" key="6">
    <source>
        <dbReference type="Pfam" id="PF02952"/>
    </source>
</evidence>
<dbReference type="GO" id="GO:0008736">
    <property type="term" value="F:L-fucose isomerase activity"/>
    <property type="evidence" value="ECO:0007669"/>
    <property type="project" value="InterPro"/>
</dbReference>
<dbReference type="InterPro" id="IPR004216">
    <property type="entry name" value="Fuc/Ara_isomerase_C"/>
</dbReference>
<dbReference type="GO" id="GO:0006004">
    <property type="term" value="P:fucose metabolic process"/>
    <property type="evidence" value="ECO:0007669"/>
    <property type="project" value="InterPro"/>
</dbReference>
<dbReference type="GO" id="GO:0046872">
    <property type="term" value="F:metal ion binding"/>
    <property type="evidence" value="ECO:0007669"/>
    <property type="project" value="UniProtKB-KW"/>
</dbReference>
<dbReference type="Proteomes" id="UP000479293">
    <property type="component" value="Unassembled WGS sequence"/>
</dbReference>
<dbReference type="Pfam" id="PF02952">
    <property type="entry name" value="Fucose_iso_C"/>
    <property type="match status" value="1"/>
</dbReference>
<proteinExistence type="predicted"/>
<name>A0A7C9BFP5_9BACT</name>
<reference evidence="7 8" key="1">
    <citation type="submission" date="2019-10" db="EMBL/GenBank/DDBJ databases">
        <title>Draft Genome Sequence of Cytophagaceae sp. SJW1-29.</title>
        <authorList>
            <person name="Choi A."/>
        </authorList>
    </citation>
    <scope>NUCLEOTIDE SEQUENCE [LARGE SCALE GENOMIC DNA]</scope>
    <source>
        <strain evidence="7 8">SJW1-29</strain>
    </source>
</reference>
<keyword evidence="2" id="KW-0054">Arabinose catabolism</keyword>
<evidence type="ECO:0000256" key="2">
    <source>
        <dbReference type="ARBA" id="ARBA00022935"/>
    </source>
</evidence>
<accession>A0A7C9BFP5</accession>
<evidence type="ECO:0000256" key="1">
    <source>
        <dbReference type="ARBA" id="ARBA00022723"/>
    </source>
</evidence>
<keyword evidence="1" id="KW-0479">Metal-binding</keyword>
<dbReference type="GO" id="GO:0008733">
    <property type="term" value="F:L-arabinose isomerase activity"/>
    <property type="evidence" value="ECO:0007669"/>
    <property type="project" value="InterPro"/>
</dbReference>
<dbReference type="InterPro" id="IPR015888">
    <property type="entry name" value="Fuc_isomerase_C"/>
</dbReference>